<dbReference type="Pfam" id="PF00288">
    <property type="entry name" value="GHMP_kinases_N"/>
    <property type="match status" value="1"/>
</dbReference>
<dbReference type="RefSeq" id="WP_229591959.1">
    <property type="nucleotide sequence ID" value="NZ_AP024485.1"/>
</dbReference>
<dbReference type="Gene3D" id="3.30.230.10">
    <property type="match status" value="1"/>
</dbReference>
<dbReference type="InterPro" id="IPR004424">
    <property type="entry name" value="IspE"/>
</dbReference>
<comment type="similarity">
    <text evidence="1 9">Belongs to the GHMP kinase family. IspE subfamily.</text>
</comment>
<evidence type="ECO:0000256" key="8">
    <source>
        <dbReference type="ARBA" id="ARBA00032554"/>
    </source>
</evidence>
<dbReference type="EC" id="2.7.1.148" evidence="2 9"/>
<dbReference type="InterPro" id="IPR014721">
    <property type="entry name" value="Ribsml_uS5_D2-typ_fold_subgr"/>
</dbReference>
<accession>A0ABM7P9E5</accession>
<dbReference type="PANTHER" id="PTHR43527">
    <property type="entry name" value="4-DIPHOSPHOCYTIDYL-2-C-METHYL-D-ERYTHRITOL KINASE, CHLOROPLASTIC"/>
    <property type="match status" value="1"/>
</dbReference>
<reference evidence="12" key="1">
    <citation type="journal article" date="2022" name="Arch. Microbiol.">
        <title>Pseudodesulfovibrio sediminis sp. nov., a mesophilic and neutrophilic sulfate-reducing bacterium isolated from sediment of a brackish lake.</title>
        <authorList>
            <person name="Takahashi A."/>
            <person name="Kojima H."/>
            <person name="Watanabe M."/>
            <person name="Fukui M."/>
        </authorList>
    </citation>
    <scope>NUCLEOTIDE SEQUENCE</scope>
    <source>
        <strain evidence="12">SF6</strain>
    </source>
</reference>
<dbReference type="GO" id="GO:0016301">
    <property type="term" value="F:kinase activity"/>
    <property type="evidence" value="ECO:0007669"/>
    <property type="project" value="UniProtKB-KW"/>
</dbReference>
<evidence type="ECO:0000259" key="11">
    <source>
        <dbReference type="Pfam" id="PF08544"/>
    </source>
</evidence>
<dbReference type="InterPro" id="IPR020568">
    <property type="entry name" value="Ribosomal_Su5_D2-typ_SF"/>
</dbReference>
<evidence type="ECO:0000313" key="12">
    <source>
        <dbReference type="EMBL" id="BCS90015.1"/>
    </source>
</evidence>
<dbReference type="Proteomes" id="UP001053296">
    <property type="component" value="Chromosome"/>
</dbReference>
<evidence type="ECO:0000256" key="2">
    <source>
        <dbReference type="ARBA" id="ARBA00012052"/>
    </source>
</evidence>
<dbReference type="Gene3D" id="3.30.70.890">
    <property type="entry name" value="GHMP kinase, C-terminal domain"/>
    <property type="match status" value="1"/>
</dbReference>
<evidence type="ECO:0000256" key="4">
    <source>
        <dbReference type="ARBA" id="ARBA00022679"/>
    </source>
</evidence>
<dbReference type="SUPFAM" id="SSF54211">
    <property type="entry name" value="Ribosomal protein S5 domain 2-like"/>
    <property type="match status" value="1"/>
</dbReference>
<dbReference type="EMBL" id="AP024485">
    <property type="protein sequence ID" value="BCS90015.1"/>
    <property type="molecule type" value="Genomic_DNA"/>
</dbReference>
<feature type="domain" description="GHMP kinase C-terminal" evidence="11">
    <location>
        <begin position="223"/>
        <end position="281"/>
    </location>
</feature>
<keyword evidence="9" id="KW-0414">Isoprene biosynthesis</keyword>
<dbReference type="InterPro" id="IPR006204">
    <property type="entry name" value="GHMP_kinase_N_dom"/>
</dbReference>
<evidence type="ECO:0000256" key="1">
    <source>
        <dbReference type="ARBA" id="ARBA00009684"/>
    </source>
</evidence>
<evidence type="ECO:0000256" key="9">
    <source>
        <dbReference type="HAMAP-Rule" id="MF_00061"/>
    </source>
</evidence>
<dbReference type="NCBIfam" id="TIGR00154">
    <property type="entry name" value="ispE"/>
    <property type="match status" value="1"/>
</dbReference>
<evidence type="ECO:0000256" key="7">
    <source>
        <dbReference type="ARBA" id="ARBA00022840"/>
    </source>
</evidence>
<comment type="function">
    <text evidence="9">Catalyzes the phosphorylation of the position 2 hydroxy group of 4-diphosphocytidyl-2C-methyl-D-erythritol.</text>
</comment>
<proteinExistence type="inferred from homology"/>
<feature type="domain" description="GHMP kinase N-terminal" evidence="10">
    <location>
        <begin position="70"/>
        <end position="149"/>
    </location>
</feature>
<name>A0ABM7P9E5_9BACT</name>
<evidence type="ECO:0000256" key="3">
    <source>
        <dbReference type="ARBA" id="ARBA00017473"/>
    </source>
</evidence>
<dbReference type="Pfam" id="PF08544">
    <property type="entry name" value="GHMP_kinases_C"/>
    <property type="match status" value="1"/>
</dbReference>
<feature type="active site" evidence="9">
    <location>
        <position position="141"/>
    </location>
</feature>
<dbReference type="HAMAP" id="MF_00061">
    <property type="entry name" value="IspE"/>
    <property type="match status" value="1"/>
</dbReference>
<dbReference type="PIRSF" id="PIRSF010376">
    <property type="entry name" value="IspE"/>
    <property type="match status" value="1"/>
</dbReference>
<dbReference type="SUPFAM" id="SSF55060">
    <property type="entry name" value="GHMP Kinase, C-terminal domain"/>
    <property type="match status" value="1"/>
</dbReference>
<dbReference type="PANTHER" id="PTHR43527:SF2">
    <property type="entry name" value="4-DIPHOSPHOCYTIDYL-2-C-METHYL-D-ERYTHRITOL KINASE, CHLOROPLASTIC"/>
    <property type="match status" value="1"/>
</dbReference>
<protein>
    <recommendedName>
        <fullName evidence="3 9">4-diphosphocytidyl-2-C-methyl-D-erythritol kinase</fullName>
        <shortName evidence="9">CMK</shortName>
        <ecNumber evidence="2 9">2.7.1.148</ecNumber>
    </recommendedName>
    <alternativeName>
        <fullName evidence="8 9">4-(cytidine-5'-diphospho)-2-C-methyl-D-erythritol kinase</fullName>
    </alternativeName>
</protein>
<keyword evidence="4 9" id="KW-0808">Transferase</keyword>
<feature type="binding site" evidence="9">
    <location>
        <begin position="98"/>
        <end position="108"/>
    </location>
    <ligand>
        <name>ATP</name>
        <dbReference type="ChEBI" id="CHEBI:30616"/>
    </ligand>
</feature>
<sequence length="290" mass="31275">MPITPATLVAPAKINLHLEILGLREDGYHELRTLFYPVDVPCDLLKIEPGHDDHFYIRCPERPELETTSNLIYKTWKAYGAATGFQPGIFVTLTKNIPMGGGLGGGSSDSAAMLKWLNSEAGDKALSQDEMIALAATLGADIPFFLMDGPAWAGGIGEVLTPATVDLTGMTLLIACPDIHVDTPWAFKCWDEKNGFPNIAESLTSQESGNKNPAPVSPADMVNDFEPVVFEAHPTLRKIKDNLLEYGAKKAAMSGSGASLFGLFPDRVTATFAAKALEKDGIEIFTMECQ</sequence>
<evidence type="ECO:0000259" key="10">
    <source>
        <dbReference type="Pfam" id="PF00288"/>
    </source>
</evidence>
<gene>
    <name evidence="9 12" type="primary">ispE</name>
    <name evidence="12" type="ORF">PSDVSF_32570</name>
</gene>
<keyword evidence="13" id="KW-1185">Reference proteome</keyword>
<comment type="catalytic activity">
    <reaction evidence="9">
        <text>4-CDP-2-C-methyl-D-erythritol + ATP = 4-CDP-2-C-methyl-D-erythritol 2-phosphate + ADP + H(+)</text>
        <dbReference type="Rhea" id="RHEA:18437"/>
        <dbReference type="ChEBI" id="CHEBI:15378"/>
        <dbReference type="ChEBI" id="CHEBI:30616"/>
        <dbReference type="ChEBI" id="CHEBI:57823"/>
        <dbReference type="ChEBI" id="CHEBI:57919"/>
        <dbReference type="ChEBI" id="CHEBI:456216"/>
        <dbReference type="EC" id="2.7.1.148"/>
    </reaction>
</comment>
<dbReference type="InterPro" id="IPR036554">
    <property type="entry name" value="GHMP_kinase_C_sf"/>
</dbReference>
<keyword evidence="5 9" id="KW-0547">Nucleotide-binding</keyword>
<evidence type="ECO:0000256" key="5">
    <source>
        <dbReference type="ARBA" id="ARBA00022741"/>
    </source>
</evidence>
<feature type="active site" evidence="9">
    <location>
        <position position="13"/>
    </location>
</feature>
<evidence type="ECO:0000313" key="13">
    <source>
        <dbReference type="Proteomes" id="UP001053296"/>
    </source>
</evidence>
<organism evidence="12 13">
    <name type="scientific">Pseudodesulfovibrio sediminis</name>
    <dbReference type="NCBI Taxonomy" id="2810563"/>
    <lineage>
        <taxon>Bacteria</taxon>
        <taxon>Pseudomonadati</taxon>
        <taxon>Thermodesulfobacteriota</taxon>
        <taxon>Desulfovibrionia</taxon>
        <taxon>Desulfovibrionales</taxon>
        <taxon>Desulfovibrionaceae</taxon>
    </lineage>
</organism>
<evidence type="ECO:0000256" key="6">
    <source>
        <dbReference type="ARBA" id="ARBA00022777"/>
    </source>
</evidence>
<dbReference type="InterPro" id="IPR013750">
    <property type="entry name" value="GHMP_kinase_C_dom"/>
</dbReference>
<comment type="pathway">
    <text evidence="9">Isoprenoid biosynthesis; isopentenyl diphosphate biosynthesis via DXP pathway; isopentenyl diphosphate from 1-deoxy-D-xylulose 5-phosphate: step 3/6.</text>
</comment>
<keyword evidence="6 9" id="KW-0418">Kinase</keyword>
<keyword evidence="7 9" id="KW-0067">ATP-binding</keyword>